<dbReference type="RefSeq" id="WP_015284969.1">
    <property type="nucleotide sequence ID" value="NC_019943.1"/>
</dbReference>
<dbReference type="Gene3D" id="2.60.120.10">
    <property type="entry name" value="Jelly Rolls"/>
    <property type="match status" value="1"/>
</dbReference>
<keyword evidence="4" id="KW-1185">Reference proteome</keyword>
<feature type="domain" description="Cupin type-2" evidence="2">
    <location>
        <begin position="57"/>
        <end position="115"/>
    </location>
</feature>
<evidence type="ECO:0000256" key="1">
    <source>
        <dbReference type="SAM" id="MobiDB-lite"/>
    </source>
</evidence>
<dbReference type="KEGG" id="mfo:Metfor_0950"/>
<reference evidence="4" key="1">
    <citation type="submission" date="2011-12" db="EMBL/GenBank/DDBJ databases">
        <title>Complete sequence of Methanoregula formicicum SMSP.</title>
        <authorList>
            <person name="Lucas S."/>
            <person name="Han J."/>
            <person name="Lapidus A."/>
            <person name="Cheng J.-F."/>
            <person name="Goodwin L."/>
            <person name="Pitluck S."/>
            <person name="Peters L."/>
            <person name="Ovchinnikova G."/>
            <person name="Teshima H."/>
            <person name="Detter J.C."/>
            <person name="Han C."/>
            <person name="Tapia R."/>
            <person name="Land M."/>
            <person name="Hauser L."/>
            <person name="Kyrpides N."/>
            <person name="Ivanova N."/>
            <person name="Pagani I."/>
            <person name="Imachi H."/>
            <person name="Tamaki H."/>
            <person name="Sekiguchi Y."/>
            <person name="Kamagata Y."/>
            <person name="Cadillo-Quiroz H."/>
            <person name="Zinder S."/>
            <person name="Liu W.-T."/>
            <person name="Woyke T."/>
        </authorList>
    </citation>
    <scope>NUCLEOTIDE SEQUENCE [LARGE SCALE GENOMIC DNA]</scope>
    <source>
        <strain evidence="4">DSM 22288 / NBRC 105244 / SMSP</strain>
    </source>
</reference>
<evidence type="ECO:0000313" key="4">
    <source>
        <dbReference type="Proteomes" id="UP000010824"/>
    </source>
</evidence>
<dbReference type="STRING" id="593750.Metfor_0950"/>
<dbReference type="HOGENOM" id="CLU_161240_0_0_2"/>
<dbReference type="InParanoid" id="L0HDA1"/>
<evidence type="ECO:0000313" key="3">
    <source>
        <dbReference type="EMBL" id="AGB02005.1"/>
    </source>
</evidence>
<sequence length="130" mass="14014">MSCIDTDTPAGQDTVATEAEKRRVEDLPWNPHPKFSGVFLRHLVTGRDTGGRMSLHHVRVYPGCEIGDHAHAGQVEIHDVISGEGRCILAGREIPYSPGVMGIMPADTVHRVIAGDNGLLLLATFSPPLV</sequence>
<dbReference type="eggNOG" id="arCOG03003">
    <property type="taxonomic scope" value="Archaea"/>
</dbReference>
<dbReference type="GeneID" id="14310263"/>
<dbReference type="EMBL" id="CP003167">
    <property type="protein sequence ID" value="AGB02005.1"/>
    <property type="molecule type" value="Genomic_DNA"/>
</dbReference>
<protein>
    <recommendedName>
        <fullName evidence="2">Cupin type-2 domain-containing protein</fullName>
    </recommendedName>
</protein>
<dbReference type="InterPro" id="IPR013096">
    <property type="entry name" value="Cupin_2"/>
</dbReference>
<proteinExistence type="predicted"/>
<dbReference type="OrthoDB" id="106791at2157"/>
<dbReference type="Proteomes" id="UP000010824">
    <property type="component" value="Chromosome"/>
</dbReference>
<dbReference type="SUPFAM" id="SSF51182">
    <property type="entry name" value="RmlC-like cupins"/>
    <property type="match status" value="1"/>
</dbReference>
<accession>L0HDA1</accession>
<organism evidence="3 4">
    <name type="scientific">Methanoregula formicica (strain DSM 22288 / NBRC 105244 / SMSP)</name>
    <dbReference type="NCBI Taxonomy" id="593750"/>
    <lineage>
        <taxon>Archaea</taxon>
        <taxon>Methanobacteriati</taxon>
        <taxon>Methanobacteriota</taxon>
        <taxon>Stenosarchaea group</taxon>
        <taxon>Methanomicrobia</taxon>
        <taxon>Methanomicrobiales</taxon>
        <taxon>Methanoregulaceae</taxon>
        <taxon>Methanoregula</taxon>
    </lineage>
</organism>
<name>L0HDA1_METFS</name>
<gene>
    <name evidence="3" type="ordered locus">Metfor_0950</name>
</gene>
<dbReference type="InterPro" id="IPR014710">
    <property type="entry name" value="RmlC-like_jellyroll"/>
</dbReference>
<dbReference type="AlphaFoldDB" id="L0HDA1"/>
<reference evidence="3 4" key="2">
    <citation type="journal article" date="2014" name="Genome Announc.">
        <title>Complete Genome Sequence of Methanoregula formicica SMSPT, a Mesophilic Hydrogenotrophic Methanogen Isolated from a Methanogenic Upflow Anaerobic Sludge Blanket Reactor.</title>
        <authorList>
            <person name="Yamamoto K."/>
            <person name="Tamaki H."/>
            <person name="Cadillo-Quiroz H."/>
            <person name="Imachi H."/>
            <person name="Kyrpides N."/>
            <person name="Woyke T."/>
            <person name="Goodwin L."/>
            <person name="Zinder S.H."/>
            <person name="Kamagata Y."/>
            <person name="Liu W.T."/>
        </authorList>
    </citation>
    <scope>NUCLEOTIDE SEQUENCE [LARGE SCALE GENOMIC DNA]</scope>
    <source>
        <strain evidence="4">DSM 22288 / NBRC 105244 / SMSP</strain>
    </source>
</reference>
<feature type="region of interest" description="Disordered" evidence="1">
    <location>
        <begin position="1"/>
        <end position="23"/>
    </location>
</feature>
<dbReference type="Pfam" id="PF07883">
    <property type="entry name" value="Cupin_2"/>
    <property type="match status" value="1"/>
</dbReference>
<evidence type="ECO:0000259" key="2">
    <source>
        <dbReference type="Pfam" id="PF07883"/>
    </source>
</evidence>
<dbReference type="InterPro" id="IPR011051">
    <property type="entry name" value="RmlC_Cupin_sf"/>
</dbReference>